<dbReference type="PANTHER" id="PTHR32332:SF28">
    <property type="entry name" value="DIOXYGENASE FAMILY OXIDOREDUCTASE, PUTATIVE (AFU_ORTHOLOGUE AFUA_5G09600)-RELATED"/>
    <property type="match status" value="1"/>
</dbReference>
<dbReference type="SUPFAM" id="SSF51412">
    <property type="entry name" value="Inosine monophosphate dehydrogenase (IMPDH)"/>
    <property type="match status" value="1"/>
</dbReference>
<dbReference type="Proteomes" id="UP001174934">
    <property type="component" value="Unassembled WGS sequence"/>
</dbReference>
<dbReference type="Pfam" id="PF03060">
    <property type="entry name" value="NMO"/>
    <property type="match status" value="1"/>
</dbReference>
<accession>A0AA39X7Q1</accession>
<dbReference type="EMBL" id="JAULSR010000002">
    <property type="protein sequence ID" value="KAK0628861.1"/>
    <property type="molecule type" value="Genomic_DNA"/>
</dbReference>
<dbReference type="GO" id="GO:0018580">
    <property type="term" value="F:nitronate monooxygenase activity"/>
    <property type="evidence" value="ECO:0007669"/>
    <property type="project" value="InterPro"/>
</dbReference>
<reference evidence="4" key="1">
    <citation type="submission" date="2023-06" db="EMBL/GenBank/DDBJ databases">
        <title>Genome-scale phylogeny and comparative genomics of the fungal order Sordariales.</title>
        <authorList>
            <consortium name="Lawrence Berkeley National Laboratory"/>
            <person name="Hensen N."/>
            <person name="Bonometti L."/>
            <person name="Westerberg I."/>
            <person name="Brannstrom I.O."/>
            <person name="Guillou S."/>
            <person name="Cros-Aarteil S."/>
            <person name="Calhoun S."/>
            <person name="Haridas S."/>
            <person name="Kuo A."/>
            <person name="Mondo S."/>
            <person name="Pangilinan J."/>
            <person name="Riley R."/>
            <person name="LaButti K."/>
            <person name="Andreopoulos B."/>
            <person name="Lipzen A."/>
            <person name="Chen C."/>
            <person name="Yanf M."/>
            <person name="Daum C."/>
            <person name="Ng V."/>
            <person name="Clum A."/>
            <person name="Steindorff A."/>
            <person name="Ohm R."/>
            <person name="Martin F."/>
            <person name="Silar P."/>
            <person name="Natvig D."/>
            <person name="Lalanne C."/>
            <person name="Gautier V."/>
            <person name="Ament-velasquez S.L."/>
            <person name="Kruys A."/>
            <person name="Hutchinson M.I."/>
            <person name="Powell A.J."/>
            <person name="Barry K."/>
            <person name="Miller A.N."/>
            <person name="Grigoriev I.V."/>
            <person name="Debuchy R."/>
            <person name="Gladieux P."/>
            <person name="Thoren M.H."/>
            <person name="Johannesson H."/>
        </authorList>
    </citation>
    <scope>NUCLEOTIDE SEQUENCE</scope>
    <source>
        <strain evidence="4">SMH3391-2</strain>
    </source>
</reference>
<dbReference type="InterPro" id="IPR013785">
    <property type="entry name" value="Aldolase_TIM"/>
</dbReference>
<gene>
    <name evidence="4" type="ORF">B0T17DRAFT_523926</name>
</gene>
<organism evidence="4 5">
    <name type="scientific">Bombardia bombarda</name>
    <dbReference type="NCBI Taxonomy" id="252184"/>
    <lineage>
        <taxon>Eukaryota</taxon>
        <taxon>Fungi</taxon>
        <taxon>Dikarya</taxon>
        <taxon>Ascomycota</taxon>
        <taxon>Pezizomycotina</taxon>
        <taxon>Sordariomycetes</taxon>
        <taxon>Sordariomycetidae</taxon>
        <taxon>Sordariales</taxon>
        <taxon>Lasiosphaeriaceae</taxon>
        <taxon>Bombardia</taxon>
    </lineage>
</organism>
<evidence type="ECO:0000256" key="1">
    <source>
        <dbReference type="ARBA" id="ARBA00022630"/>
    </source>
</evidence>
<dbReference type="AlphaFoldDB" id="A0AA39X7Q1"/>
<keyword evidence="1" id="KW-0285">Flavoprotein</keyword>
<keyword evidence="5" id="KW-1185">Reference proteome</keyword>
<comment type="caution">
    <text evidence="4">The sequence shown here is derived from an EMBL/GenBank/DDBJ whole genome shotgun (WGS) entry which is preliminary data.</text>
</comment>
<evidence type="ECO:0000256" key="2">
    <source>
        <dbReference type="ARBA" id="ARBA00022643"/>
    </source>
</evidence>
<proteinExistence type="predicted"/>
<dbReference type="CDD" id="cd04730">
    <property type="entry name" value="NPD_like"/>
    <property type="match status" value="1"/>
</dbReference>
<evidence type="ECO:0008006" key="6">
    <source>
        <dbReference type="Google" id="ProtNLM"/>
    </source>
</evidence>
<keyword evidence="3" id="KW-0560">Oxidoreductase</keyword>
<dbReference type="InterPro" id="IPR004136">
    <property type="entry name" value="NMO"/>
</dbReference>
<evidence type="ECO:0000256" key="3">
    <source>
        <dbReference type="ARBA" id="ARBA00023002"/>
    </source>
</evidence>
<protein>
    <recommendedName>
        <fullName evidence="6">2-nitropropane dioxygenase</fullName>
    </recommendedName>
</protein>
<keyword evidence="2" id="KW-0288">FMN</keyword>
<evidence type="ECO:0000313" key="4">
    <source>
        <dbReference type="EMBL" id="KAK0628861.1"/>
    </source>
</evidence>
<evidence type="ECO:0000313" key="5">
    <source>
        <dbReference type="Proteomes" id="UP001174934"/>
    </source>
</evidence>
<name>A0AA39X7Q1_9PEZI</name>
<dbReference type="Gene3D" id="3.20.20.70">
    <property type="entry name" value="Aldolase class I"/>
    <property type="match status" value="1"/>
</dbReference>
<sequence>MASAVSNAGGLGIITALIWPEPEGLRQEIRKCRKLTSKPFGVNITLLPALVPPNYDAYAQVVIDEGIKIVETAGNSPGPVITKLKKAGCIVLHKCTTIRHAQSAVKLGVDFLSIDGFECAGHVGESDITNFILLSKARQTLKVPFIASGGFADGQGLAAALMLGACGVNMGTRFLCTVESPIHQKIKEEIVRADETDTTLVMRRWRNTTRLYKNKVAEQAVKVELESKTGEFSEIAPFVSGKRGREVFLNGDPEYGVWTAGQVIGLIHDIPTCQELVTRIEKEAVATIKEKLALFAPSAKL</sequence>
<dbReference type="PANTHER" id="PTHR32332">
    <property type="entry name" value="2-NITROPROPANE DIOXYGENASE"/>
    <property type="match status" value="1"/>
</dbReference>